<dbReference type="EMBL" id="JAGGNH010000004">
    <property type="protein sequence ID" value="KAJ0974442.1"/>
    <property type="molecule type" value="Genomic_DNA"/>
</dbReference>
<accession>A0A9D5CKZ5</accession>
<keyword evidence="4" id="KW-0812">Transmembrane</keyword>
<dbReference type="PANTHER" id="PTHR27003">
    <property type="entry name" value="OS07G0166700 PROTEIN"/>
    <property type="match status" value="1"/>
</dbReference>
<dbReference type="GO" id="GO:0009506">
    <property type="term" value="C:plasmodesma"/>
    <property type="evidence" value="ECO:0007669"/>
    <property type="project" value="TreeGrafter"/>
</dbReference>
<name>A0A9D5CKZ5_9LILI</name>
<dbReference type="InterPro" id="IPR001245">
    <property type="entry name" value="Ser-Thr/Tyr_kinase_cat_dom"/>
</dbReference>
<keyword evidence="7" id="KW-0418">Kinase</keyword>
<dbReference type="AlphaFoldDB" id="A0A9D5CKZ5"/>
<reference evidence="15" key="1">
    <citation type="submission" date="2021-03" db="EMBL/GenBank/DDBJ databases">
        <authorList>
            <person name="Li Z."/>
            <person name="Yang C."/>
        </authorList>
    </citation>
    <scope>NUCLEOTIDE SEQUENCE</scope>
    <source>
        <strain evidence="15">Dzin_1.0</strain>
        <tissue evidence="15">Leaf</tissue>
    </source>
</reference>
<feature type="binding site" evidence="12">
    <location>
        <position position="54"/>
    </location>
    <ligand>
        <name>ATP</name>
        <dbReference type="ChEBI" id="CHEBI:30616"/>
    </ligand>
</feature>
<dbReference type="FunFam" id="1.10.510.10:FF:000252">
    <property type="entry name" value="Receptor-like protein kinase FERONIA"/>
    <property type="match status" value="1"/>
</dbReference>
<evidence type="ECO:0000313" key="15">
    <source>
        <dbReference type="EMBL" id="KAJ0974442.1"/>
    </source>
</evidence>
<dbReference type="InterPro" id="IPR000719">
    <property type="entry name" value="Prot_kinase_dom"/>
</dbReference>
<dbReference type="PROSITE" id="PS00108">
    <property type="entry name" value="PROTEIN_KINASE_ST"/>
    <property type="match status" value="1"/>
</dbReference>
<dbReference type="Pfam" id="PF07714">
    <property type="entry name" value="PK_Tyr_Ser-Thr"/>
    <property type="match status" value="1"/>
</dbReference>
<keyword evidence="9" id="KW-1133">Transmembrane helix</keyword>
<evidence type="ECO:0000256" key="6">
    <source>
        <dbReference type="ARBA" id="ARBA00022741"/>
    </source>
</evidence>
<evidence type="ECO:0000256" key="9">
    <source>
        <dbReference type="ARBA" id="ARBA00022989"/>
    </source>
</evidence>
<feature type="domain" description="Protein kinase" evidence="14">
    <location>
        <begin position="21"/>
        <end position="296"/>
    </location>
</feature>
<dbReference type="InterPro" id="IPR017441">
    <property type="entry name" value="Protein_kinase_ATP_BS"/>
</dbReference>
<keyword evidence="10" id="KW-0472">Membrane</keyword>
<evidence type="ECO:0000259" key="14">
    <source>
        <dbReference type="PROSITE" id="PS50011"/>
    </source>
</evidence>
<dbReference type="SUPFAM" id="SSF56112">
    <property type="entry name" value="Protein kinase-like (PK-like)"/>
    <property type="match status" value="1"/>
</dbReference>
<gene>
    <name evidence="15" type="ORF">J5N97_016407</name>
</gene>
<dbReference type="Proteomes" id="UP001085076">
    <property type="component" value="Miscellaneous, Linkage group lg04"/>
</dbReference>
<dbReference type="InterPro" id="IPR011009">
    <property type="entry name" value="Kinase-like_dom_sf"/>
</dbReference>
<dbReference type="GO" id="GO:0005524">
    <property type="term" value="F:ATP binding"/>
    <property type="evidence" value="ECO:0007669"/>
    <property type="project" value="UniProtKB-UniRule"/>
</dbReference>
<sequence length="357" mass="40289">MKMELEIYIPLSDIKLATNDFDEKLIIGRGGFGNVYKGVLKDGTKVAVKRAIRKATQGFTEFVNEISVLSKIRHKHLVSLVGYCHEMGEMILVYEFMEMGTLKSCLYGSQDTPCLSWKQRLAVCIGVARGLDYLHTAHSPVIIHRDMKSTNILLGDKFLAKISDFGISKLGPLLGEETYVSTAVKGSFGYFDPEYFRMLRLTTKSDVYSFGVVLFEVLCARPVINPRFEDDELNLADWALQCLKKGQLEKIIDQRIAGEINPKSLEKFCETAERCLAKYGDDRPTIRDVLWNLEYVLQLQETGLLREPHEDSGTVDTQLQSLPLVRRMSSLGTTVDEDHVFEESVVQLEVDPCKIGS</sequence>
<evidence type="ECO:0000256" key="5">
    <source>
        <dbReference type="ARBA" id="ARBA00022729"/>
    </source>
</evidence>
<evidence type="ECO:0000256" key="13">
    <source>
        <dbReference type="RuleBase" id="RU000304"/>
    </source>
</evidence>
<evidence type="ECO:0000256" key="8">
    <source>
        <dbReference type="ARBA" id="ARBA00022840"/>
    </source>
</evidence>
<evidence type="ECO:0000256" key="11">
    <source>
        <dbReference type="ARBA" id="ARBA00023180"/>
    </source>
</evidence>
<keyword evidence="8 12" id="KW-0067">ATP-binding</keyword>
<keyword evidence="11" id="KW-0325">Glycoprotein</keyword>
<dbReference type="Gene3D" id="1.10.510.10">
    <property type="entry name" value="Transferase(Phosphotransferase) domain 1"/>
    <property type="match status" value="1"/>
</dbReference>
<dbReference type="PANTHER" id="PTHR27003:SF318">
    <property type="entry name" value="OS03G0124200 PROTEIN"/>
    <property type="match status" value="1"/>
</dbReference>
<comment type="caution">
    <text evidence="15">The sequence shown here is derived from an EMBL/GenBank/DDBJ whole genome shotgun (WGS) entry which is preliminary data.</text>
</comment>
<dbReference type="Gene3D" id="3.30.200.20">
    <property type="entry name" value="Phosphorylase Kinase, domain 1"/>
    <property type="match status" value="1"/>
</dbReference>
<dbReference type="SMART" id="SM00220">
    <property type="entry name" value="S_TKc"/>
    <property type="match status" value="1"/>
</dbReference>
<evidence type="ECO:0000256" key="1">
    <source>
        <dbReference type="ARBA" id="ARBA00004479"/>
    </source>
</evidence>
<evidence type="ECO:0000256" key="7">
    <source>
        <dbReference type="ARBA" id="ARBA00022777"/>
    </source>
</evidence>
<keyword evidence="2 13" id="KW-0723">Serine/threonine-protein kinase</keyword>
<dbReference type="GO" id="GO:0004674">
    <property type="term" value="F:protein serine/threonine kinase activity"/>
    <property type="evidence" value="ECO:0007669"/>
    <property type="project" value="UniProtKB-KW"/>
</dbReference>
<evidence type="ECO:0000313" key="16">
    <source>
        <dbReference type="Proteomes" id="UP001085076"/>
    </source>
</evidence>
<keyword evidence="16" id="KW-1185">Reference proteome</keyword>
<organism evidence="15 16">
    <name type="scientific">Dioscorea zingiberensis</name>
    <dbReference type="NCBI Taxonomy" id="325984"/>
    <lineage>
        <taxon>Eukaryota</taxon>
        <taxon>Viridiplantae</taxon>
        <taxon>Streptophyta</taxon>
        <taxon>Embryophyta</taxon>
        <taxon>Tracheophyta</taxon>
        <taxon>Spermatophyta</taxon>
        <taxon>Magnoliopsida</taxon>
        <taxon>Liliopsida</taxon>
        <taxon>Dioscoreales</taxon>
        <taxon>Dioscoreaceae</taxon>
        <taxon>Dioscorea</taxon>
    </lineage>
</organism>
<dbReference type="FunFam" id="3.30.200.20:FF:000039">
    <property type="entry name" value="receptor-like protein kinase FERONIA"/>
    <property type="match status" value="1"/>
</dbReference>
<dbReference type="GO" id="GO:0004714">
    <property type="term" value="F:transmembrane receptor protein tyrosine kinase activity"/>
    <property type="evidence" value="ECO:0007669"/>
    <property type="project" value="InterPro"/>
</dbReference>
<dbReference type="PROSITE" id="PS50011">
    <property type="entry name" value="PROTEIN_KINASE_DOM"/>
    <property type="match status" value="1"/>
</dbReference>
<proteinExistence type="inferred from homology"/>
<comment type="similarity">
    <text evidence="13">Belongs to the protein kinase superfamily.</text>
</comment>
<evidence type="ECO:0000256" key="2">
    <source>
        <dbReference type="ARBA" id="ARBA00022527"/>
    </source>
</evidence>
<dbReference type="GO" id="GO:0005886">
    <property type="term" value="C:plasma membrane"/>
    <property type="evidence" value="ECO:0007669"/>
    <property type="project" value="TreeGrafter"/>
</dbReference>
<dbReference type="PROSITE" id="PS00107">
    <property type="entry name" value="PROTEIN_KINASE_ATP"/>
    <property type="match status" value="1"/>
</dbReference>
<evidence type="ECO:0000256" key="4">
    <source>
        <dbReference type="ARBA" id="ARBA00022692"/>
    </source>
</evidence>
<dbReference type="InterPro" id="IPR008271">
    <property type="entry name" value="Ser/Thr_kinase_AS"/>
</dbReference>
<keyword evidence="5" id="KW-0732">Signal</keyword>
<evidence type="ECO:0000256" key="10">
    <source>
        <dbReference type="ARBA" id="ARBA00023136"/>
    </source>
</evidence>
<dbReference type="InterPro" id="IPR045272">
    <property type="entry name" value="ANXUR1/2-like"/>
</dbReference>
<protein>
    <recommendedName>
        <fullName evidence="14">Protein kinase domain-containing protein</fullName>
    </recommendedName>
</protein>
<reference evidence="15" key="2">
    <citation type="journal article" date="2022" name="Hortic Res">
        <title>The genome of Dioscorea zingiberensis sheds light on the biosynthesis, origin and evolution of the medicinally important diosgenin saponins.</title>
        <authorList>
            <person name="Li Y."/>
            <person name="Tan C."/>
            <person name="Li Z."/>
            <person name="Guo J."/>
            <person name="Li S."/>
            <person name="Chen X."/>
            <person name="Wang C."/>
            <person name="Dai X."/>
            <person name="Yang H."/>
            <person name="Song W."/>
            <person name="Hou L."/>
            <person name="Xu J."/>
            <person name="Tong Z."/>
            <person name="Xu A."/>
            <person name="Yuan X."/>
            <person name="Wang W."/>
            <person name="Yang Q."/>
            <person name="Chen L."/>
            <person name="Sun Z."/>
            <person name="Wang K."/>
            <person name="Pan B."/>
            <person name="Chen J."/>
            <person name="Bao Y."/>
            <person name="Liu F."/>
            <person name="Qi X."/>
            <person name="Gang D.R."/>
            <person name="Wen J."/>
            <person name="Li J."/>
        </authorList>
    </citation>
    <scope>NUCLEOTIDE SEQUENCE</scope>
    <source>
        <strain evidence="15">Dzin_1.0</strain>
    </source>
</reference>
<comment type="subcellular location">
    <subcellularLocation>
        <location evidence="1">Membrane</location>
        <topology evidence="1">Single-pass type I membrane protein</topology>
    </subcellularLocation>
</comment>
<evidence type="ECO:0000256" key="3">
    <source>
        <dbReference type="ARBA" id="ARBA00022679"/>
    </source>
</evidence>
<keyword evidence="3" id="KW-0808">Transferase</keyword>
<dbReference type="CDD" id="cd14066">
    <property type="entry name" value="STKc_IRAK"/>
    <property type="match status" value="1"/>
</dbReference>
<dbReference type="OrthoDB" id="4062651at2759"/>
<keyword evidence="6 12" id="KW-0547">Nucleotide-binding</keyword>
<evidence type="ECO:0000256" key="12">
    <source>
        <dbReference type="PROSITE-ProRule" id="PRU10141"/>
    </source>
</evidence>